<evidence type="ECO:0008006" key="4">
    <source>
        <dbReference type="Google" id="ProtNLM"/>
    </source>
</evidence>
<proteinExistence type="predicted"/>
<feature type="compositionally biased region" description="Basic and acidic residues" evidence="1">
    <location>
        <begin position="18"/>
        <end position="33"/>
    </location>
</feature>
<dbReference type="GO" id="GO:0003723">
    <property type="term" value="F:RNA binding"/>
    <property type="evidence" value="ECO:0007669"/>
    <property type="project" value="TreeGrafter"/>
</dbReference>
<feature type="non-terminal residue" evidence="2">
    <location>
        <position position="561"/>
    </location>
</feature>
<feature type="compositionally biased region" description="Basic and acidic residues" evidence="1">
    <location>
        <begin position="270"/>
        <end position="290"/>
    </location>
</feature>
<feature type="compositionally biased region" description="Pro residues" evidence="1">
    <location>
        <begin position="438"/>
        <end position="483"/>
    </location>
</feature>
<organism evidence="2 3">
    <name type="scientific">Mycena maculata</name>
    <dbReference type="NCBI Taxonomy" id="230809"/>
    <lineage>
        <taxon>Eukaryota</taxon>
        <taxon>Fungi</taxon>
        <taxon>Dikarya</taxon>
        <taxon>Basidiomycota</taxon>
        <taxon>Agaricomycotina</taxon>
        <taxon>Agaricomycetes</taxon>
        <taxon>Agaricomycetidae</taxon>
        <taxon>Agaricales</taxon>
        <taxon>Marasmiineae</taxon>
        <taxon>Mycenaceae</taxon>
        <taxon>Mycena</taxon>
    </lineage>
</organism>
<feature type="region of interest" description="Disordered" evidence="1">
    <location>
        <begin position="355"/>
        <end position="407"/>
    </location>
</feature>
<evidence type="ECO:0000313" key="2">
    <source>
        <dbReference type="EMBL" id="KAJ7772982.1"/>
    </source>
</evidence>
<accession>A0AAD7JVT2</accession>
<dbReference type="PANTHER" id="PTHR13316:SF0">
    <property type="entry name" value="ZINC FINGER CCHC DOMAIN-CONTAINING PROTEIN 8"/>
    <property type="match status" value="1"/>
</dbReference>
<keyword evidence="3" id="KW-1185">Reference proteome</keyword>
<dbReference type="InterPro" id="IPR052115">
    <property type="entry name" value="NEXT_complex_subunit_ZCCHC8"/>
</dbReference>
<feature type="compositionally biased region" description="Basic and acidic residues" evidence="1">
    <location>
        <begin position="46"/>
        <end position="62"/>
    </location>
</feature>
<feature type="compositionally biased region" description="Acidic residues" evidence="1">
    <location>
        <begin position="550"/>
        <end position="561"/>
    </location>
</feature>
<feature type="compositionally biased region" description="Basic and acidic residues" evidence="1">
    <location>
        <begin position="113"/>
        <end position="122"/>
    </location>
</feature>
<dbReference type="EMBL" id="JARJLG010000018">
    <property type="protein sequence ID" value="KAJ7772982.1"/>
    <property type="molecule type" value="Genomic_DNA"/>
</dbReference>
<feature type="region of interest" description="Disordered" evidence="1">
    <location>
        <begin position="270"/>
        <end position="292"/>
    </location>
</feature>
<name>A0AAD7JVT2_9AGAR</name>
<dbReference type="PANTHER" id="PTHR13316">
    <property type="entry name" value="ZINC FINGER, CCHC DOMAIN CONTAINING 8"/>
    <property type="match status" value="1"/>
</dbReference>
<dbReference type="AlphaFoldDB" id="A0AAD7JVT2"/>
<dbReference type="Proteomes" id="UP001215280">
    <property type="component" value="Unassembled WGS sequence"/>
</dbReference>
<comment type="caution">
    <text evidence="2">The sequence shown here is derived from an EMBL/GenBank/DDBJ whole genome shotgun (WGS) entry which is preliminary data.</text>
</comment>
<sequence>LFSGASCPLCEANPAVPARDDRHPRARQRRLEEEVCVLDPGAALRRRGDREGPLGREGRDEGAGEMGSGPSGRDGAVRRELESEARDMEEGKIKEGGVESRTREDGVEDREDDSQAGKEHGGETTADDTQTELPSLPFFTESYPMHQGAWEPSGFYIRNVDDPTAEDIHPLGSADRPPTPDAYTAAAAKCFNCGAPTHVLSACPNPLDRPLVALSRQIHEFERARAGDADGAPRSLREVAERLERAAWTGVFVPGSVSPALRRALRWRGGRDEDRAAEETALREQEKAEVGEEYEEHGAGFEWLSNMAHWGYPPGWVSAVDPRERMLARIFHKQDPADGGAEEEEEDIMMIWGDGGPEEVVLSGNDGGNDNHGELATEDADSDGTESEVEGEQASVRALSANPAAPVSKRWAHYPPTHFAWERLTVYNGTLLSQRNRGPPPPSLPTLPPPPEPEGPPPPLPPSLPPPPPPPPSLPHPPPPPGTPGHAYYGYYNSYGYPYAGPGPDPPRAQQMGTYQSRLDYHLPSVQPSPRDRNDPVFPPLQPMSREQDVNDDEMEMDLSD</sequence>
<feature type="region of interest" description="Disordered" evidence="1">
    <location>
        <begin position="432"/>
        <end position="487"/>
    </location>
</feature>
<feature type="region of interest" description="Disordered" evidence="1">
    <location>
        <begin position="1"/>
        <end position="133"/>
    </location>
</feature>
<gene>
    <name evidence="2" type="ORF">DFH07DRAFT_148910</name>
</gene>
<feature type="compositionally biased region" description="Acidic residues" evidence="1">
    <location>
        <begin position="376"/>
        <end position="391"/>
    </location>
</feature>
<feature type="compositionally biased region" description="Basic and acidic residues" evidence="1">
    <location>
        <begin position="75"/>
        <end position="105"/>
    </location>
</feature>
<reference evidence="2" key="1">
    <citation type="submission" date="2023-03" db="EMBL/GenBank/DDBJ databases">
        <title>Massive genome expansion in bonnet fungi (Mycena s.s.) driven by repeated elements and novel gene families across ecological guilds.</title>
        <authorList>
            <consortium name="Lawrence Berkeley National Laboratory"/>
            <person name="Harder C.B."/>
            <person name="Miyauchi S."/>
            <person name="Viragh M."/>
            <person name="Kuo A."/>
            <person name="Thoen E."/>
            <person name="Andreopoulos B."/>
            <person name="Lu D."/>
            <person name="Skrede I."/>
            <person name="Drula E."/>
            <person name="Henrissat B."/>
            <person name="Morin E."/>
            <person name="Kohler A."/>
            <person name="Barry K."/>
            <person name="LaButti K."/>
            <person name="Morin E."/>
            <person name="Salamov A."/>
            <person name="Lipzen A."/>
            <person name="Mereny Z."/>
            <person name="Hegedus B."/>
            <person name="Baldrian P."/>
            <person name="Stursova M."/>
            <person name="Weitz H."/>
            <person name="Taylor A."/>
            <person name="Grigoriev I.V."/>
            <person name="Nagy L.G."/>
            <person name="Martin F."/>
            <person name="Kauserud H."/>
        </authorList>
    </citation>
    <scope>NUCLEOTIDE SEQUENCE</scope>
    <source>
        <strain evidence="2">CBHHK188m</strain>
    </source>
</reference>
<protein>
    <recommendedName>
        <fullName evidence="4">CCHC-type domain-containing protein</fullName>
    </recommendedName>
</protein>
<feature type="region of interest" description="Disordered" evidence="1">
    <location>
        <begin position="521"/>
        <end position="561"/>
    </location>
</feature>
<evidence type="ECO:0000313" key="3">
    <source>
        <dbReference type="Proteomes" id="UP001215280"/>
    </source>
</evidence>
<evidence type="ECO:0000256" key="1">
    <source>
        <dbReference type="SAM" id="MobiDB-lite"/>
    </source>
</evidence>
<dbReference type="GO" id="GO:0071013">
    <property type="term" value="C:catalytic step 2 spliceosome"/>
    <property type="evidence" value="ECO:0007669"/>
    <property type="project" value="TreeGrafter"/>
</dbReference>